<evidence type="ECO:0000313" key="2">
    <source>
        <dbReference type="EMBL" id="OEO30016.1"/>
    </source>
</evidence>
<dbReference type="AlphaFoldDB" id="A0A1E5XN23"/>
<feature type="region of interest" description="Disordered" evidence="1">
    <location>
        <begin position="61"/>
        <end position="117"/>
    </location>
</feature>
<dbReference type="Proteomes" id="UP000095463">
    <property type="component" value="Unassembled WGS sequence"/>
</dbReference>
<name>A0A1E5XN23_9HYPH</name>
<dbReference type="InterPro" id="IPR021327">
    <property type="entry name" value="DUF2934"/>
</dbReference>
<organism evidence="2 3">
    <name type="scientific">Devosia insulae DS-56</name>
    <dbReference type="NCBI Taxonomy" id="1116389"/>
    <lineage>
        <taxon>Bacteria</taxon>
        <taxon>Pseudomonadati</taxon>
        <taxon>Pseudomonadota</taxon>
        <taxon>Alphaproteobacteria</taxon>
        <taxon>Hyphomicrobiales</taxon>
        <taxon>Devosiaceae</taxon>
        <taxon>Devosia</taxon>
    </lineage>
</organism>
<accession>A0A1E5XN23</accession>
<reference evidence="2 3" key="1">
    <citation type="journal article" date="2015" name="Genome Announc.">
        <title>Genome Assemblies of Three Soil-Associated Devosia species: D. insulae, D. limi, and D. soli.</title>
        <authorList>
            <person name="Hassan Y.I."/>
            <person name="Lepp D."/>
            <person name="Zhou T."/>
        </authorList>
    </citation>
    <scope>NUCLEOTIDE SEQUENCE [LARGE SCALE GENOMIC DNA]</scope>
    <source>
        <strain evidence="2 3">DS-56</strain>
    </source>
</reference>
<evidence type="ECO:0000313" key="3">
    <source>
        <dbReference type="Proteomes" id="UP000095463"/>
    </source>
</evidence>
<gene>
    <name evidence="2" type="ORF">VW23_023290</name>
</gene>
<evidence type="ECO:0000256" key="1">
    <source>
        <dbReference type="SAM" id="MobiDB-lite"/>
    </source>
</evidence>
<keyword evidence="3" id="KW-1185">Reference proteome</keyword>
<sequence>MPAKSKPADSAAMVSEDAVRQRAYYLWEADGRPEGKHDHYWTLAHQEATKAFAEATANGVAKAGKGKSPGAIPAAVKSKPPKEAKPVKVKAAKAAEAKPTKKAATKPRAAVPAKKAK</sequence>
<dbReference type="RefSeq" id="WP_069910758.1">
    <property type="nucleotide sequence ID" value="NZ_LAJE02000237.1"/>
</dbReference>
<dbReference type="EMBL" id="LAJE02000237">
    <property type="protein sequence ID" value="OEO30016.1"/>
    <property type="molecule type" value="Genomic_DNA"/>
</dbReference>
<proteinExistence type="predicted"/>
<dbReference type="Pfam" id="PF11154">
    <property type="entry name" value="DUF2934"/>
    <property type="match status" value="1"/>
</dbReference>
<feature type="compositionally biased region" description="Low complexity" evidence="1">
    <location>
        <begin position="106"/>
        <end position="117"/>
    </location>
</feature>
<protein>
    <recommendedName>
        <fullName evidence="4">DUF2934 domain-containing protein</fullName>
    </recommendedName>
</protein>
<comment type="caution">
    <text evidence="2">The sequence shown here is derived from an EMBL/GenBank/DDBJ whole genome shotgun (WGS) entry which is preliminary data.</text>
</comment>
<evidence type="ECO:0008006" key="4">
    <source>
        <dbReference type="Google" id="ProtNLM"/>
    </source>
</evidence>